<feature type="domain" description="Alkyl hydroperoxide reductase subunit C/ Thiol specific antioxidant" evidence="1">
    <location>
        <begin position="16"/>
        <end position="131"/>
    </location>
</feature>
<comment type="caution">
    <text evidence="2">The sequence shown here is derived from an EMBL/GenBank/DDBJ whole genome shotgun (WGS) entry which is preliminary data.</text>
</comment>
<dbReference type="Pfam" id="PF00578">
    <property type="entry name" value="AhpC-TSA"/>
    <property type="match status" value="1"/>
</dbReference>
<dbReference type="InterPro" id="IPR036249">
    <property type="entry name" value="Thioredoxin-like_sf"/>
</dbReference>
<protein>
    <recommendedName>
        <fullName evidence="1">Alkyl hydroperoxide reductase subunit C/ Thiol specific antioxidant domain-containing protein</fullName>
    </recommendedName>
</protein>
<evidence type="ECO:0000259" key="1">
    <source>
        <dbReference type="Pfam" id="PF00578"/>
    </source>
</evidence>
<gene>
    <name evidence="2" type="ORF">KSB_05710</name>
</gene>
<evidence type="ECO:0000313" key="3">
    <source>
        <dbReference type="Proteomes" id="UP000654345"/>
    </source>
</evidence>
<organism evidence="2 3">
    <name type="scientific">Ktedonobacter robiniae</name>
    <dbReference type="NCBI Taxonomy" id="2778365"/>
    <lineage>
        <taxon>Bacteria</taxon>
        <taxon>Bacillati</taxon>
        <taxon>Chloroflexota</taxon>
        <taxon>Ktedonobacteria</taxon>
        <taxon>Ktedonobacterales</taxon>
        <taxon>Ktedonobacteraceae</taxon>
        <taxon>Ktedonobacter</taxon>
    </lineage>
</organism>
<dbReference type="Gene3D" id="3.40.30.10">
    <property type="entry name" value="Glutaredoxin"/>
    <property type="match status" value="1"/>
</dbReference>
<dbReference type="InterPro" id="IPR000866">
    <property type="entry name" value="AhpC/TSA"/>
</dbReference>
<proteinExistence type="predicted"/>
<dbReference type="SUPFAM" id="SSF52833">
    <property type="entry name" value="Thioredoxin-like"/>
    <property type="match status" value="1"/>
</dbReference>
<name>A0ABQ3UHB2_9CHLR</name>
<dbReference type="Proteomes" id="UP000654345">
    <property type="component" value="Unassembled WGS sequence"/>
</dbReference>
<reference evidence="2 3" key="1">
    <citation type="journal article" date="2021" name="Int. J. Syst. Evol. Microbiol.">
        <title>Reticulibacter mediterranei gen. nov., sp. nov., within the new family Reticulibacteraceae fam. nov., and Ktedonospora formicarum gen. nov., sp. nov., Ktedonobacter robiniae sp. nov., Dictyobacter formicarum sp. nov. and Dictyobacter arantiisoli sp. nov., belonging to the class Ktedonobacteria.</title>
        <authorList>
            <person name="Yabe S."/>
            <person name="Zheng Y."/>
            <person name="Wang C.M."/>
            <person name="Sakai Y."/>
            <person name="Abe K."/>
            <person name="Yokota A."/>
            <person name="Donadio S."/>
            <person name="Cavaletti L."/>
            <person name="Monciardini P."/>
        </authorList>
    </citation>
    <scope>NUCLEOTIDE SEQUENCE [LARGE SCALE GENOMIC DNA]</scope>
    <source>
        <strain evidence="2 3">SOSP1-30</strain>
    </source>
</reference>
<accession>A0ABQ3UHB2</accession>
<dbReference type="RefSeq" id="WP_201369040.1">
    <property type="nucleotide sequence ID" value="NZ_BNJG01000001.1"/>
</dbReference>
<keyword evidence="3" id="KW-1185">Reference proteome</keyword>
<sequence>MNDEQNQAPNNLVKDQIIPAFTLPGPDGMPHSPWDYKQREHLLLLFIPSLTDARARTWLSGFVEQYRAFRDEMCAILAITPDPVLKNLQVQEELHLPFPLLADPQGSVIARYTQWESATRTLLPGVVLADRYNALYQQGFTQDEEARPSIAELLADLRYINTLCTP</sequence>
<dbReference type="EMBL" id="BNJG01000001">
    <property type="protein sequence ID" value="GHO52096.1"/>
    <property type="molecule type" value="Genomic_DNA"/>
</dbReference>
<evidence type="ECO:0000313" key="2">
    <source>
        <dbReference type="EMBL" id="GHO52096.1"/>
    </source>
</evidence>